<dbReference type="EMBL" id="KB909843">
    <property type="protein sequence ID" value="EOB11686.1"/>
    <property type="molecule type" value="Genomic_DNA"/>
</dbReference>
<accession>R0KM08</accession>
<dbReference type="VEuPathDB" id="MicrosporidiaDB:NBO_936g0001"/>
<keyword evidence="2" id="KW-0472">Membrane</keyword>
<evidence type="ECO:0000313" key="4">
    <source>
        <dbReference type="EMBL" id="EOB11686.1"/>
    </source>
</evidence>
<name>R0KM08_NOSB1</name>
<dbReference type="VEuPathDB" id="MicrosporidiaDB:NBO_481g0001"/>
<dbReference type="InterPro" id="IPR019383">
    <property type="entry name" value="Golgin_A_7/ERF4"/>
</dbReference>
<evidence type="ECO:0000259" key="3">
    <source>
        <dbReference type="Pfam" id="PF10256"/>
    </source>
</evidence>
<evidence type="ECO:0000313" key="6">
    <source>
        <dbReference type="Proteomes" id="UP000016927"/>
    </source>
</evidence>
<dbReference type="AlphaFoldDB" id="R0KM08"/>
<dbReference type="Pfam" id="PF10256">
    <property type="entry name" value="Erf4"/>
    <property type="match status" value="1"/>
</dbReference>
<dbReference type="OrthoDB" id="2199326at2759"/>
<sequence length="113" mass="13356">MSYKRISIMRDPRTSVIQFLDSLPLALETIITKEEWQDTIFKINEALRDKVTLWSIIRNLSIILYLLSQDTTNVIDDLIHETNQKFKSKGVFFCNPKRVNYQNLDIIISYKET</sequence>
<evidence type="ECO:0000256" key="1">
    <source>
        <dbReference type="ARBA" id="ARBA00004370"/>
    </source>
</evidence>
<dbReference type="GO" id="GO:0016020">
    <property type="term" value="C:membrane"/>
    <property type="evidence" value="ECO:0007669"/>
    <property type="project" value="UniProtKB-SubCell"/>
</dbReference>
<dbReference type="Proteomes" id="UP000016927">
    <property type="component" value="Unassembled WGS sequence"/>
</dbReference>
<reference evidence="4 6" key="1">
    <citation type="journal article" date="2013" name="BMC Genomics">
        <title>Comparative genomics of parasitic silkworm microsporidia reveal an association between genome expansion and host adaptation.</title>
        <authorList>
            <person name="Pan G."/>
            <person name="Xu J."/>
            <person name="Li T."/>
            <person name="Xia Q."/>
            <person name="Liu S.L."/>
            <person name="Zhang G."/>
            <person name="Li S."/>
            <person name="Li C."/>
            <person name="Liu H."/>
            <person name="Yang L."/>
            <person name="Liu T."/>
            <person name="Zhang X."/>
            <person name="Wu Z."/>
            <person name="Fan W."/>
            <person name="Dang X."/>
            <person name="Xiang H."/>
            <person name="Tao M."/>
            <person name="Li Y."/>
            <person name="Hu J."/>
            <person name="Li Z."/>
            <person name="Lin L."/>
            <person name="Luo J."/>
            <person name="Geng L."/>
            <person name="Wang L."/>
            <person name="Long M."/>
            <person name="Wan Y."/>
            <person name="He N."/>
            <person name="Zhang Z."/>
            <person name="Lu C."/>
            <person name="Keeling P.J."/>
            <person name="Wang J."/>
            <person name="Xiang Z."/>
            <person name="Zhou Z."/>
        </authorList>
    </citation>
    <scope>NUCLEOTIDE SEQUENCE [LARGE SCALE GENOMIC DNA]</scope>
    <source>
        <strain evidence="4">CQ1</strain>
        <strain evidence="6">CQ1 / CVCC 102059</strain>
    </source>
</reference>
<feature type="domain" description="Golgin subfamily A member 7/ERF4" evidence="3">
    <location>
        <begin position="6"/>
        <end position="103"/>
    </location>
</feature>
<gene>
    <name evidence="5" type="ORF">NBO_481g0001</name>
    <name evidence="4" type="ORF">NBO_936g0001</name>
</gene>
<organism evidence="4 6">
    <name type="scientific">Nosema bombycis (strain CQ1 / CVCC 102059)</name>
    <name type="common">Microsporidian parasite</name>
    <name type="synonym">Pebrine of silkworm</name>
    <dbReference type="NCBI Taxonomy" id="578461"/>
    <lineage>
        <taxon>Eukaryota</taxon>
        <taxon>Fungi</taxon>
        <taxon>Fungi incertae sedis</taxon>
        <taxon>Microsporidia</taxon>
        <taxon>Nosematidae</taxon>
        <taxon>Nosema</taxon>
    </lineage>
</organism>
<comment type="subcellular location">
    <subcellularLocation>
        <location evidence="1">Membrane</location>
    </subcellularLocation>
</comment>
<dbReference type="EMBL" id="KB909389">
    <property type="protein sequence ID" value="EOB12266.1"/>
    <property type="molecule type" value="Genomic_DNA"/>
</dbReference>
<evidence type="ECO:0000313" key="5">
    <source>
        <dbReference type="EMBL" id="EOB12266.1"/>
    </source>
</evidence>
<keyword evidence="6" id="KW-1185">Reference proteome</keyword>
<protein>
    <recommendedName>
        <fullName evidence="3">Golgin subfamily A member 7/ERF4 domain-containing protein</fullName>
    </recommendedName>
</protein>
<proteinExistence type="predicted"/>
<dbReference type="HOGENOM" id="CLU_2134221_0_0_1"/>
<evidence type="ECO:0000256" key="2">
    <source>
        <dbReference type="ARBA" id="ARBA00023136"/>
    </source>
</evidence>